<feature type="domain" description="F-box/LRR-repeat protein 15-like leucin rich repeat" evidence="2">
    <location>
        <begin position="174"/>
        <end position="544"/>
    </location>
</feature>
<dbReference type="OMA" id="SADSCTH"/>
<evidence type="ECO:0000259" key="2">
    <source>
        <dbReference type="Pfam" id="PF25372"/>
    </source>
</evidence>
<dbReference type="EnsemblPlants" id="Pp3c16_17380V3.2">
    <property type="protein sequence ID" value="PAC:32985504.CDS.1"/>
    <property type="gene ID" value="Pp3c16_17380"/>
</dbReference>
<accession>A9SI68</accession>
<sequence length="590" mass="64933">MAGHGKSGLVRIGHREGEGEGESAKEKSMEEVVRDGALVAQIVQHLMSDVDRQSAASVCKVWNEAVAWSAYKLVVRCRTSLAELSPRFWHITDLDLSKCTNQLEDQDLRVAAAAFLRLKRLRIGHVDHWQCKVTEAGVTAFAESCVDLEQVQLSSLPLFRDAGLSVLVHRCVKLRVLHLENCRSLGQEAVEAIAGCNELQELSLKGEFRFTWSGLAIDGMKCVGLLKLVLELGAVNIDQALKSVAHGCHMLRDLSLKYTTANLWELSRCTSLRSLAFESDEEYQLDEAVVAIATANKNLTEFVSPNRLSDSAVIALLLKCPQLQKLHLDATNLTEGVLSCIQQCKFLSDLSLDNFQSTGQGLGGIGLCGLDFNKFSLLHARVRDMELQLLMDGNRQLGHLVLRGCTGPTAIGYSSIALCSNLQFLDLSYTTVDDLSLISIASGAKNLKQLIIVKCDSITNMSAVARFTSLESLTLDDCAFVTDEGLDVLSRKCTRLMHLSLAFTRVTDIGLKNMSKCELLRSLRVSFCNGVQESGVVTIAKACGWFHHVVMSHRLRGSSTANTLRQLRCTMRFETDETALVPFDASLNFF</sequence>
<evidence type="ECO:0000313" key="4">
    <source>
        <dbReference type="EnsemblPlants" id="PAC:32985503.CDS.1"/>
    </source>
</evidence>
<dbReference type="Pfam" id="PF25372">
    <property type="entry name" value="DUF7885"/>
    <property type="match status" value="1"/>
</dbReference>
<dbReference type="SUPFAM" id="SSF52047">
    <property type="entry name" value="RNI-like"/>
    <property type="match status" value="1"/>
</dbReference>
<dbReference type="OrthoDB" id="550575at2759"/>
<evidence type="ECO:0000256" key="1">
    <source>
        <dbReference type="SAM" id="MobiDB-lite"/>
    </source>
</evidence>
<evidence type="ECO:0000313" key="5">
    <source>
        <dbReference type="Proteomes" id="UP000006727"/>
    </source>
</evidence>
<dbReference type="SMART" id="SM00367">
    <property type="entry name" value="LRR_CC"/>
    <property type="match status" value="6"/>
</dbReference>
<dbReference type="Gene3D" id="3.80.10.10">
    <property type="entry name" value="Ribonuclease Inhibitor"/>
    <property type="match status" value="3"/>
</dbReference>
<dbReference type="eggNOG" id="KOG1947">
    <property type="taxonomic scope" value="Eukaryota"/>
</dbReference>
<organism evidence="3">
    <name type="scientific">Physcomitrium patens</name>
    <name type="common">Spreading-leaved earth moss</name>
    <name type="synonym">Physcomitrella patens</name>
    <dbReference type="NCBI Taxonomy" id="3218"/>
    <lineage>
        <taxon>Eukaryota</taxon>
        <taxon>Viridiplantae</taxon>
        <taxon>Streptophyta</taxon>
        <taxon>Embryophyta</taxon>
        <taxon>Bryophyta</taxon>
        <taxon>Bryophytina</taxon>
        <taxon>Bryopsida</taxon>
        <taxon>Funariidae</taxon>
        <taxon>Funariales</taxon>
        <taxon>Funariaceae</taxon>
        <taxon>Physcomitrium</taxon>
    </lineage>
</organism>
<dbReference type="InterPro" id="IPR032675">
    <property type="entry name" value="LRR_dom_sf"/>
</dbReference>
<dbReference type="EMBL" id="ABEU02000016">
    <property type="protein sequence ID" value="PNR38012.1"/>
    <property type="molecule type" value="Genomic_DNA"/>
</dbReference>
<proteinExistence type="predicted"/>
<dbReference type="InterPro" id="IPR006553">
    <property type="entry name" value="Leu-rich_rpt_Cys-con_subtyp"/>
</dbReference>
<reference evidence="3 5" key="2">
    <citation type="journal article" date="2018" name="Plant J.">
        <title>The Physcomitrella patens chromosome-scale assembly reveals moss genome structure and evolution.</title>
        <authorList>
            <person name="Lang D."/>
            <person name="Ullrich K.K."/>
            <person name="Murat F."/>
            <person name="Fuchs J."/>
            <person name="Jenkins J."/>
            <person name="Haas F.B."/>
            <person name="Piednoel M."/>
            <person name="Gundlach H."/>
            <person name="Van Bel M."/>
            <person name="Meyberg R."/>
            <person name="Vives C."/>
            <person name="Morata J."/>
            <person name="Symeonidi A."/>
            <person name="Hiss M."/>
            <person name="Muchero W."/>
            <person name="Kamisugi Y."/>
            <person name="Saleh O."/>
            <person name="Blanc G."/>
            <person name="Decker E.L."/>
            <person name="van Gessel N."/>
            <person name="Grimwood J."/>
            <person name="Hayes R.D."/>
            <person name="Graham S.W."/>
            <person name="Gunter L.E."/>
            <person name="McDaniel S.F."/>
            <person name="Hoernstein S.N.W."/>
            <person name="Larsson A."/>
            <person name="Li F.W."/>
            <person name="Perroud P.F."/>
            <person name="Phillips J."/>
            <person name="Ranjan P."/>
            <person name="Rokshar D.S."/>
            <person name="Rothfels C.J."/>
            <person name="Schneider L."/>
            <person name="Shu S."/>
            <person name="Stevenson D.W."/>
            <person name="Thummler F."/>
            <person name="Tillich M."/>
            <person name="Villarreal Aguilar J.C."/>
            <person name="Widiez T."/>
            <person name="Wong G.K."/>
            <person name="Wymore A."/>
            <person name="Zhang Y."/>
            <person name="Zimmer A.D."/>
            <person name="Quatrano R.S."/>
            <person name="Mayer K.F.X."/>
            <person name="Goodstein D."/>
            <person name="Casacuberta J.M."/>
            <person name="Vandepoele K."/>
            <person name="Reski R."/>
            <person name="Cuming A.C."/>
            <person name="Tuskan G.A."/>
            <person name="Maumus F."/>
            <person name="Salse J."/>
            <person name="Schmutz J."/>
            <person name="Rensing S.A."/>
        </authorList>
    </citation>
    <scope>NUCLEOTIDE SEQUENCE [LARGE SCALE GENOMIC DNA]</scope>
    <source>
        <strain evidence="4 5">cv. Gransden 2004</strain>
    </source>
</reference>
<dbReference type="Gramene" id="Pp3c16_17380V3.1">
    <property type="protein sequence ID" value="PAC:32985503.CDS.1"/>
    <property type="gene ID" value="Pp3c16_17380"/>
</dbReference>
<dbReference type="KEGG" id="ppp:112293096"/>
<dbReference type="GeneID" id="112293096"/>
<dbReference type="PaxDb" id="3218-PP1S81_23V6.1"/>
<name>A9SI68_PHYPA</name>
<evidence type="ECO:0000313" key="3">
    <source>
        <dbReference type="EMBL" id="PNR38012.1"/>
    </source>
</evidence>
<protein>
    <recommendedName>
        <fullName evidence="2">F-box/LRR-repeat protein 15-like leucin rich repeat domain-containing protein</fullName>
    </recommendedName>
</protein>
<dbReference type="RefSeq" id="XP_024397942.1">
    <property type="nucleotide sequence ID" value="XM_024542174.1"/>
</dbReference>
<reference evidence="4" key="3">
    <citation type="submission" date="2020-12" db="UniProtKB">
        <authorList>
            <consortium name="EnsemblPlants"/>
        </authorList>
    </citation>
    <scope>IDENTIFICATION</scope>
</reference>
<gene>
    <name evidence="4" type="primary">LOC112293096</name>
    <name evidence="3" type="ORF">PHYPA_021123</name>
</gene>
<dbReference type="AlphaFoldDB" id="A9SI68"/>
<feature type="region of interest" description="Disordered" evidence="1">
    <location>
        <begin position="1"/>
        <end position="27"/>
    </location>
</feature>
<feature type="compositionally biased region" description="Basic and acidic residues" evidence="1">
    <location>
        <begin position="13"/>
        <end position="27"/>
    </location>
</feature>
<dbReference type="GO" id="GO:0005737">
    <property type="term" value="C:cytoplasm"/>
    <property type="evidence" value="ECO:0000318"/>
    <property type="project" value="GO_Central"/>
</dbReference>
<dbReference type="Proteomes" id="UP000006727">
    <property type="component" value="Chromosome 16"/>
</dbReference>
<dbReference type="PANTHER" id="PTHR13318">
    <property type="entry name" value="PARTNER OF PAIRED, ISOFORM B-RELATED"/>
    <property type="match status" value="1"/>
</dbReference>
<dbReference type="EnsemblPlants" id="Pp3c16_17380V3.1">
    <property type="protein sequence ID" value="PAC:32985503.CDS.1"/>
    <property type="gene ID" value="Pp3c16_17380"/>
</dbReference>
<dbReference type="HOGENOM" id="CLU_405137_0_0_1"/>
<reference evidence="3 5" key="1">
    <citation type="journal article" date="2008" name="Science">
        <title>The Physcomitrella genome reveals evolutionary insights into the conquest of land by plants.</title>
        <authorList>
            <person name="Rensing S."/>
            <person name="Lang D."/>
            <person name="Zimmer A."/>
            <person name="Terry A."/>
            <person name="Salamov A."/>
            <person name="Shapiro H."/>
            <person name="Nishiyama T."/>
            <person name="Perroud P.-F."/>
            <person name="Lindquist E."/>
            <person name="Kamisugi Y."/>
            <person name="Tanahashi T."/>
            <person name="Sakakibara K."/>
            <person name="Fujita T."/>
            <person name="Oishi K."/>
            <person name="Shin-I T."/>
            <person name="Kuroki Y."/>
            <person name="Toyoda A."/>
            <person name="Suzuki Y."/>
            <person name="Hashimoto A."/>
            <person name="Yamaguchi K."/>
            <person name="Sugano A."/>
            <person name="Kohara Y."/>
            <person name="Fujiyama A."/>
            <person name="Anterola A."/>
            <person name="Aoki S."/>
            <person name="Ashton N."/>
            <person name="Barbazuk W.B."/>
            <person name="Barker E."/>
            <person name="Bennetzen J."/>
            <person name="Bezanilla M."/>
            <person name="Blankenship R."/>
            <person name="Cho S.H."/>
            <person name="Dutcher S."/>
            <person name="Estelle M."/>
            <person name="Fawcett J.A."/>
            <person name="Gundlach H."/>
            <person name="Hanada K."/>
            <person name="Heyl A."/>
            <person name="Hicks K.A."/>
            <person name="Hugh J."/>
            <person name="Lohr M."/>
            <person name="Mayer K."/>
            <person name="Melkozernov A."/>
            <person name="Murata T."/>
            <person name="Nelson D."/>
            <person name="Pils B."/>
            <person name="Prigge M."/>
            <person name="Reiss B."/>
            <person name="Renner T."/>
            <person name="Rombauts S."/>
            <person name="Rushton P."/>
            <person name="Sanderfoot A."/>
            <person name="Schween G."/>
            <person name="Shiu S.-H."/>
            <person name="Stueber K."/>
            <person name="Theodoulou F.L."/>
            <person name="Tu H."/>
            <person name="Van de Peer Y."/>
            <person name="Verrier P.J."/>
            <person name="Waters E."/>
            <person name="Wood A."/>
            <person name="Yang L."/>
            <person name="Cove D."/>
            <person name="Cuming A."/>
            <person name="Hasebe M."/>
            <person name="Lucas S."/>
            <person name="Mishler D.B."/>
            <person name="Reski R."/>
            <person name="Grigoriev I."/>
            <person name="Quatrano R.S."/>
            <person name="Boore J.L."/>
        </authorList>
    </citation>
    <scope>NUCLEOTIDE SEQUENCE [LARGE SCALE GENOMIC DNA]</scope>
    <source>
        <strain evidence="4 5">cv. Gransden 2004</strain>
    </source>
</reference>
<dbReference type="Gramene" id="Pp3c16_17380V3.2">
    <property type="protein sequence ID" value="PAC:32985504.CDS.1"/>
    <property type="gene ID" value="Pp3c16_17380"/>
</dbReference>
<dbReference type="InterPro" id="IPR057207">
    <property type="entry name" value="FBXL15_LRR"/>
</dbReference>
<keyword evidence="5" id="KW-1185">Reference proteome</keyword>